<dbReference type="VEuPathDB" id="FungiDB:BD410DRAFT_382421"/>
<dbReference type="EMBL" id="ML170190">
    <property type="protein sequence ID" value="TDL20135.1"/>
    <property type="molecule type" value="Genomic_DNA"/>
</dbReference>
<gene>
    <name evidence="1" type="ORF">BD410DRAFT_382421</name>
</gene>
<dbReference type="Proteomes" id="UP000294933">
    <property type="component" value="Unassembled WGS sequence"/>
</dbReference>
<dbReference type="InterPro" id="IPR032675">
    <property type="entry name" value="LRR_dom_sf"/>
</dbReference>
<evidence type="ECO:0008006" key="3">
    <source>
        <dbReference type="Google" id="ProtNLM"/>
    </source>
</evidence>
<accession>A0A4Y7PYC1</accession>
<dbReference type="Gene3D" id="3.80.10.10">
    <property type="entry name" value="Ribonuclease Inhibitor"/>
    <property type="match status" value="1"/>
</dbReference>
<proteinExistence type="predicted"/>
<sequence length="414" mass="47274">MTAAKGVTGSFPSFPPEIWRVVISSASDVSEPMDNRHDGTKPLKDRFHLAKQTTSESTVYVLMFVSKSFNALSTQFFLEKIYVRGPTQLSLLSHSLRQSPNFASKWAKWTRRFDFNYRKPTQDIYYEVELEECLTHVLRSCQNLTHLVLEASIVTELNGEAIVRECTESCRNLEVLHWSLHCSVQRSTFASVFRCLKVLRLEPMTQFTCPSFSVNHIGLEEFPYLTTVEGGDDVFLAFKHVALPSLSDVYIRNDGPEDIHPTSCGKVMFANVHGEKIKSATIVGSNYPYPVTNLALFLLGCTNLQELVMDRTDFLRVLSTDRFILPHVTRLGLTSYRRFLMVASDQLESLEHLTSNFPTLKLLRWFGEVDFPSSNLGNMPRSERFSDSNSGIRLENRDGTRLEFGWLRWRNLGT</sequence>
<protein>
    <recommendedName>
        <fullName evidence="3">F-box domain-containing protein</fullName>
    </recommendedName>
</protein>
<keyword evidence="2" id="KW-1185">Reference proteome</keyword>
<evidence type="ECO:0000313" key="1">
    <source>
        <dbReference type="EMBL" id="TDL20135.1"/>
    </source>
</evidence>
<organism evidence="1 2">
    <name type="scientific">Rickenella mellea</name>
    <dbReference type="NCBI Taxonomy" id="50990"/>
    <lineage>
        <taxon>Eukaryota</taxon>
        <taxon>Fungi</taxon>
        <taxon>Dikarya</taxon>
        <taxon>Basidiomycota</taxon>
        <taxon>Agaricomycotina</taxon>
        <taxon>Agaricomycetes</taxon>
        <taxon>Hymenochaetales</taxon>
        <taxon>Rickenellaceae</taxon>
        <taxon>Rickenella</taxon>
    </lineage>
</organism>
<dbReference type="AlphaFoldDB" id="A0A4Y7PYC1"/>
<evidence type="ECO:0000313" key="2">
    <source>
        <dbReference type="Proteomes" id="UP000294933"/>
    </source>
</evidence>
<reference evidence="1 2" key="1">
    <citation type="submission" date="2018-06" db="EMBL/GenBank/DDBJ databases">
        <title>A transcriptomic atlas of mushroom development highlights an independent origin of complex multicellularity.</title>
        <authorList>
            <consortium name="DOE Joint Genome Institute"/>
            <person name="Krizsan K."/>
            <person name="Almasi E."/>
            <person name="Merenyi Z."/>
            <person name="Sahu N."/>
            <person name="Viragh M."/>
            <person name="Koszo T."/>
            <person name="Mondo S."/>
            <person name="Kiss B."/>
            <person name="Balint B."/>
            <person name="Kues U."/>
            <person name="Barry K."/>
            <person name="Hegedus J.C."/>
            <person name="Henrissat B."/>
            <person name="Johnson J."/>
            <person name="Lipzen A."/>
            <person name="Ohm R."/>
            <person name="Nagy I."/>
            <person name="Pangilinan J."/>
            <person name="Yan J."/>
            <person name="Xiong Y."/>
            <person name="Grigoriev I.V."/>
            <person name="Hibbett D.S."/>
            <person name="Nagy L.G."/>
        </authorList>
    </citation>
    <scope>NUCLEOTIDE SEQUENCE [LARGE SCALE GENOMIC DNA]</scope>
    <source>
        <strain evidence="1 2">SZMC22713</strain>
    </source>
</reference>
<name>A0A4Y7PYC1_9AGAM</name>
<dbReference type="SUPFAM" id="SSF52047">
    <property type="entry name" value="RNI-like"/>
    <property type="match status" value="1"/>
</dbReference>